<organism evidence="3 4">
    <name type="scientific">Crossiella equi</name>
    <dbReference type="NCBI Taxonomy" id="130796"/>
    <lineage>
        <taxon>Bacteria</taxon>
        <taxon>Bacillati</taxon>
        <taxon>Actinomycetota</taxon>
        <taxon>Actinomycetes</taxon>
        <taxon>Pseudonocardiales</taxon>
        <taxon>Pseudonocardiaceae</taxon>
        <taxon>Crossiella</taxon>
    </lineage>
</organism>
<dbReference type="PANTHER" id="PTHR30244">
    <property type="entry name" value="TRANSAMINASE"/>
    <property type="match status" value="1"/>
</dbReference>
<dbReference type="Gene3D" id="3.40.640.10">
    <property type="entry name" value="Type I PLP-dependent aspartate aminotransferase-like (Major domain)"/>
    <property type="match status" value="1"/>
</dbReference>
<evidence type="ECO:0000256" key="1">
    <source>
        <dbReference type="ARBA" id="ARBA00001933"/>
    </source>
</evidence>
<keyword evidence="2" id="KW-0663">Pyridoxal phosphate</keyword>
<dbReference type="InterPro" id="IPR000653">
    <property type="entry name" value="DegT/StrS_aminotransferase"/>
</dbReference>
<protein>
    <submittedName>
        <fullName evidence="3">Perosamine synthetase</fullName>
        <ecNumber evidence="3">2.6.1.102</ecNumber>
    </submittedName>
</protein>
<dbReference type="EMBL" id="JAGIOO010000001">
    <property type="protein sequence ID" value="MBP2471931.1"/>
    <property type="molecule type" value="Genomic_DNA"/>
</dbReference>
<dbReference type="InterPro" id="IPR015422">
    <property type="entry name" value="PyrdxlP-dep_Trfase_small"/>
</dbReference>
<comment type="similarity">
    <text evidence="2">Belongs to the DegT/DnrJ/EryC1 family.</text>
</comment>
<gene>
    <name evidence="3" type="ORF">JOF53_000803</name>
</gene>
<dbReference type="Gene3D" id="3.90.1150.10">
    <property type="entry name" value="Aspartate Aminotransferase, domain 1"/>
    <property type="match status" value="1"/>
</dbReference>
<dbReference type="SUPFAM" id="SSF53383">
    <property type="entry name" value="PLP-dependent transferases"/>
    <property type="match status" value="1"/>
</dbReference>
<evidence type="ECO:0000313" key="3">
    <source>
        <dbReference type="EMBL" id="MBP2471931.1"/>
    </source>
</evidence>
<keyword evidence="4" id="KW-1185">Reference proteome</keyword>
<dbReference type="InterPro" id="IPR015424">
    <property type="entry name" value="PyrdxlP-dep_Trfase"/>
</dbReference>
<dbReference type="InterPro" id="IPR015421">
    <property type="entry name" value="PyrdxlP-dep_Trfase_major"/>
</dbReference>
<keyword evidence="3" id="KW-0032">Aminotransferase</keyword>
<comment type="caution">
    <text evidence="3">The sequence shown here is derived from an EMBL/GenBank/DDBJ whole genome shotgun (WGS) entry which is preliminary data.</text>
</comment>
<proteinExistence type="inferred from homology"/>
<dbReference type="RefSeq" id="WP_158103318.1">
    <property type="nucleotide sequence ID" value="NZ_JAGIOO010000001.1"/>
</dbReference>
<dbReference type="Proteomes" id="UP001519363">
    <property type="component" value="Unassembled WGS sequence"/>
</dbReference>
<evidence type="ECO:0000313" key="4">
    <source>
        <dbReference type="Proteomes" id="UP001519363"/>
    </source>
</evidence>
<dbReference type="Pfam" id="PF01041">
    <property type="entry name" value="DegT_DnrJ_EryC1"/>
    <property type="match status" value="1"/>
</dbReference>
<reference evidence="3 4" key="1">
    <citation type="submission" date="2021-03" db="EMBL/GenBank/DDBJ databases">
        <title>Sequencing the genomes of 1000 actinobacteria strains.</title>
        <authorList>
            <person name="Klenk H.-P."/>
        </authorList>
    </citation>
    <scope>NUCLEOTIDE SEQUENCE [LARGE SCALE GENOMIC DNA]</scope>
    <source>
        <strain evidence="3 4">DSM 44580</strain>
    </source>
</reference>
<evidence type="ECO:0000256" key="2">
    <source>
        <dbReference type="RuleBase" id="RU004508"/>
    </source>
</evidence>
<comment type="cofactor">
    <cofactor evidence="1">
        <name>pyridoxal 5'-phosphate</name>
        <dbReference type="ChEBI" id="CHEBI:597326"/>
    </cofactor>
</comment>
<accession>A0ABS5A5Q9</accession>
<dbReference type="PIRSF" id="PIRSF000390">
    <property type="entry name" value="PLP_StrS"/>
    <property type="match status" value="1"/>
</dbReference>
<dbReference type="GO" id="GO:0102933">
    <property type="term" value="F:GDP-4-dehydro-6-deoxy-D-mannose-4-aminotransferase activity"/>
    <property type="evidence" value="ECO:0007669"/>
    <property type="project" value="UniProtKB-EC"/>
</dbReference>
<sequence>MGDAERQAVQRVLAAGVLTIGPEVEAFEAEFARAHGVAHAVAMANGTVALAALLLAHGIGPGDEVVVPSLTFISTATAVAHVGARPVFAEVEEQTLTLDPAHVAALLTPRTRAVIAVHYAGLPADVAALRAITDKAGLLLLEDAAEAHGATYRGRPVGGLGHGAMFSFTPTKNITTGEGGMATTDDPALARRLRELRNHGSADGDPRTAIGFNWRLTELQSALGRQQLRRLPHILTRKRDNAATLRNLLRHAAVTFPACPPDRTATHMLLTLRSATARDHILSGLRERGIDARIYFTPAHLDAVFAAERVRLPRTEHLARTIFSVPFHAQLTGEDLSTMAGAITELAPRTA</sequence>
<dbReference type="CDD" id="cd00616">
    <property type="entry name" value="AHBA_syn"/>
    <property type="match status" value="1"/>
</dbReference>
<dbReference type="PANTHER" id="PTHR30244:SF34">
    <property type="entry name" value="DTDP-4-AMINO-4,6-DIDEOXYGALACTOSE TRANSAMINASE"/>
    <property type="match status" value="1"/>
</dbReference>
<dbReference type="EC" id="2.6.1.102" evidence="3"/>
<keyword evidence="3" id="KW-0808">Transferase</keyword>
<name>A0ABS5A5Q9_9PSEU</name>